<keyword evidence="1" id="KW-0472">Membrane</keyword>
<accession>A0A7S4GFM2</accession>
<keyword evidence="1" id="KW-1133">Transmembrane helix</keyword>
<reference evidence="2" key="1">
    <citation type="submission" date="2021-01" db="EMBL/GenBank/DDBJ databases">
        <authorList>
            <person name="Corre E."/>
            <person name="Pelletier E."/>
            <person name="Niang G."/>
            <person name="Scheremetjew M."/>
            <person name="Finn R."/>
            <person name="Kale V."/>
            <person name="Holt S."/>
            <person name="Cochrane G."/>
            <person name="Meng A."/>
            <person name="Brown T."/>
            <person name="Cohen L."/>
        </authorList>
    </citation>
    <scope>NUCLEOTIDE SEQUENCE</scope>
    <source>
        <strain evidence="2">CCMP1594</strain>
    </source>
</reference>
<dbReference type="AlphaFoldDB" id="A0A7S4GFM2"/>
<organism evidence="2">
    <name type="scientific">Eutreptiella gymnastica</name>
    <dbReference type="NCBI Taxonomy" id="73025"/>
    <lineage>
        <taxon>Eukaryota</taxon>
        <taxon>Discoba</taxon>
        <taxon>Euglenozoa</taxon>
        <taxon>Euglenida</taxon>
        <taxon>Spirocuta</taxon>
        <taxon>Euglenophyceae</taxon>
        <taxon>Eutreptiales</taxon>
        <taxon>Eutreptiaceae</taxon>
        <taxon>Eutreptiella</taxon>
    </lineage>
</organism>
<protein>
    <submittedName>
        <fullName evidence="2">Uncharacterized protein</fullName>
    </submittedName>
</protein>
<feature type="transmembrane region" description="Helical" evidence="1">
    <location>
        <begin position="42"/>
        <end position="64"/>
    </location>
</feature>
<keyword evidence="1" id="KW-0812">Transmembrane</keyword>
<proteinExistence type="predicted"/>
<gene>
    <name evidence="2" type="ORF">EGYM00163_LOCUS46945</name>
</gene>
<evidence type="ECO:0000256" key="1">
    <source>
        <dbReference type="SAM" id="Phobius"/>
    </source>
</evidence>
<sequence length="114" mass="12799">MRSSRVNWIYVRCTCRGVHFAKEHVSGGAAQEGFELFWHGNLVAFVFCLFFVLFVLLFFSVLVLRKVFVAACCQGFGTRQLICSKHVEFTLAPTGHQSRGVCVCVCDSTVQVRS</sequence>
<dbReference type="EMBL" id="HBJA01136514">
    <property type="protein sequence ID" value="CAE0835595.1"/>
    <property type="molecule type" value="Transcribed_RNA"/>
</dbReference>
<name>A0A7S4GFM2_9EUGL</name>
<evidence type="ECO:0000313" key="2">
    <source>
        <dbReference type="EMBL" id="CAE0835595.1"/>
    </source>
</evidence>